<dbReference type="PANTHER" id="PTHR31212">
    <property type="entry name" value="ALPHA-KETOGLUTARATE-DEPENDENT DIOXYGENASE ALKB HOMOLOG 3"/>
    <property type="match status" value="1"/>
</dbReference>
<feature type="region of interest" description="Disordered" evidence="2">
    <location>
        <begin position="142"/>
        <end position="176"/>
    </location>
</feature>
<feature type="compositionally biased region" description="Basic and acidic residues" evidence="2">
    <location>
        <begin position="518"/>
        <end position="527"/>
    </location>
</feature>
<dbReference type="Pfam" id="PF13532">
    <property type="entry name" value="2OG-FeII_Oxy_2"/>
    <property type="match status" value="1"/>
</dbReference>
<evidence type="ECO:0000313" key="5">
    <source>
        <dbReference type="Proteomes" id="UP001497623"/>
    </source>
</evidence>
<feature type="compositionally biased region" description="Basic and acidic residues" evidence="2">
    <location>
        <begin position="146"/>
        <end position="169"/>
    </location>
</feature>
<organism evidence="4 5">
    <name type="scientific">Meganyctiphanes norvegica</name>
    <name type="common">Northern krill</name>
    <name type="synonym">Thysanopoda norvegica</name>
    <dbReference type="NCBI Taxonomy" id="48144"/>
    <lineage>
        <taxon>Eukaryota</taxon>
        <taxon>Metazoa</taxon>
        <taxon>Ecdysozoa</taxon>
        <taxon>Arthropoda</taxon>
        <taxon>Crustacea</taxon>
        <taxon>Multicrustacea</taxon>
        <taxon>Malacostraca</taxon>
        <taxon>Eumalacostraca</taxon>
        <taxon>Eucarida</taxon>
        <taxon>Euphausiacea</taxon>
        <taxon>Euphausiidae</taxon>
        <taxon>Meganyctiphanes</taxon>
    </lineage>
</organism>
<dbReference type="EMBL" id="CAXKWB010006406">
    <property type="protein sequence ID" value="CAL4082677.1"/>
    <property type="molecule type" value="Genomic_DNA"/>
</dbReference>
<evidence type="ECO:0000313" key="4">
    <source>
        <dbReference type="EMBL" id="CAL4082677.1"/>
    </source>
</evidence>
<dbReference type="GO" id="GO:0006307">
    <property type="term" value="P:DNA alkylation repair"/>
    <property type="evidence" value="ECO:0007669"/>
    <property type="project" value="InterPro"/>
</dbReference>
<sequence>MRIILDQNILYLQQYTNLSSTTIIGWIMNSFTSKWENILIKESKALTIMKNSMPRKSATYLFAHIFAFWGQLKSTEINHYLASPIQSLADPRDQPDSYGWPRASNVSYLDLRPSIRFLKDADAELTKYRNLLNKEAEELYTTAKSTKSEQEKQKEESKETEQEKSEKSTEATVETTESVAATAAAAAADNNTLTQPQVEAALQAAAATNTFPVPYFAPDGGIQYAPMAGYGYGDAQTGQPLPTAQEVLGQLAQPGEPSKETYHSVPPSWELNTNLGSYGYGKCDEHRWHQEDGYKQYNEVLSKGYPQQLKDKKVEKINFDYSVKINPGPALNLNQPPPGLTNLPPPPMPPRSMLPLLPTPPLRGLPPTFSRPPPGVSVTSMAPPGTFNWAAPPLASQRFGQDYGKRRHPMDFDDVNPYKKVALDDQYRSEYNDNYTDSPGRSAPPSHTADFISRDYQHGQRRDSPLVVTERDSNQAPGTHRDNPGAMGDTGRQDTALSHDNRDTQRLQDLRNQTDYARIPRELGSDDKNSCMNVPDWLVQEGGELRLSETDVGVSVIRYWPHYMTDNGNMVMFRVLRKSLKWHQRRMNLNGDWVNQARLMSWIGPCEYNYCGMRLDKNQTWLPEIVDLLHRLIRYTENQYNSCFMNLLRNGYDFLNWQSEDHTALRDDPPIACLTFGEARMLEMRRKDGRGYLRFPLYPGSLLLMEGATQEDWQHQIAKMPNITGETIILSFRTMYMIEGVTV</sequence>
<dbReference type="InterPro" id="IPR037151">
    <property type="entry name" value="AlkB-like_sf"/>
</dbReference>
<protein>
    <recommendedName>
        <fullName evidence="3">Alpha-ketoglutarate-dependent dioxygenase AlkB-like domain-containing protein</fullName>
    </recommendedName>
</protein>
<dbReference type="PANTHER" id="PTHR31212:SF4">
    <property type="entry name" value="ALPHA-KETOGLUTARATE-DEPENDENT DIOXYGENASE ALKB HOMOLOG 3"/>
    <property type="match status" value="1"/>
</dbReference>
<dbReference type="GO" id="GO:0051213">
    <property type="term" value="F:dioxygenase activity"/>
    <property type="evidence" value="ECO:0007669"/>
    <property type="project" value="InterPro"/>
</dbReference>
<dbReference type="GO" id="GO:0005739">
    <property type="term" value="C:mitochondrion"/>
    <property type="evidence" value="ECO:0007669"/>
    <property type="project" value="TreeGrafter"/>
</dbReference>
<dbReference type="InterPro" id="IPR032854">
    <property type="entry name" value="ALKBH3"/>
</dbReference>
<feature type="compositionally biased region" description="Basic and acidic residues" evidence="2">
    <location>
        <begin position="452"/>
        <end position="483"/>
    </location>
</feature>
<feature type="non-terminal residue" evidence="4">
    <location>
        <position position="743"/>
    </location>
</feature>
<accession>A0AAV2QIT6</accession>
<dbReference type="SUPFAM" id="SSF51197">
    <property type="entry name" value="Clavaminate synthase-like"/>
    <property type="match status" value="1"/>
</dbReference>
<evidence type="ECO:0000259" key="3">
    <source>
        <dbReference type="Pfam" id="PF13532"/>
    </source>
</evidence>
<comment type="cofactor">
    <cofactor evidence="1">
        <name>Fe(2+)</name>
        <dbReference type="ChEBI" id="CHEBI:29033"/>
    </cofactor>
</comment>
<name>A0AAV2QIT6_MEGNR</name>
<feature type="compositionally biased region" description="Basic and acidic residues" evidence="2">
    <location>
        <begin position="497"/>
        <end position="509"/>
    </location>
</feature>
<dbReference type="Proteomes" id="UP001497623">
    <property type="component" value="Unassembled WGS sequence"/>
</dbReference>
<keyword evidence="5" id="KW-1185">Reference proteome</keyword>
<feature type="domain" description="Alpha-ketoglutarate-dependent dioxygenase AlkB-like" evidence="3">
    <location>
        <begin position="558"/>
        <end position="723"/>
    </location>
</feature>
<dbReference type="Gene3D" id="2.60.120.590">
    <property type="entry name" value="Alpha-ketoglutarate-dependent dioxygenase AlkB-like"/>
    <property type="match status" value="1"/>
</dbReference>
<dbReference type="AlphaFoldDB" id="A0AAV2QIT6"/>
<feature type="region of interest" description="Disordered" evidence="2">
    <location>
        <begin position="430"/>
        <end position="527"/>
    </location>
</feature>
<evidence type="ECO:0000256" key="2">
    <source>
        <dbReference type="SAM" id="MobiDB-lite"/>
    </source>
</evidence>
<dbReference type="GO" id="GO:0005654">
    <property type="term" value="C:nucleoplasm"/>
    <property type="evidence" value="ECO:0007669"/>
    <property type="project" value="TreeGrafter"/>
</dbReference>
<gene>
    <name evidence="4" type="ORF">MNOR_LOCUS11965</name>
</gene>
<dbReference type="InterPro" id="IPR027450">
    <property type="entry name" value="AlkB-like"/>
</dbReference>
<proteinExistence type="predicted"/>
<comment type="caution">
    <text evidence="4">The sequence shown here is derived from an EMBL/GenBank/DDBJ whole genome shotgun (WGS) entry which is preliminary data.</text>
</comment>
<evidence type="ECO:0000256" key="1">
    <source>
        <dbReference type="ARBA" id="ARBA00001954"/>
    </source>
</evidence>
<reference evidence="4 5" key="1">
    <citation type="submission" date="2024-05" db="EMBL/GenBank/DDBJ databases">
        <authorList>
            <person name="Wallberg A."/>
        </authorList>
    </citation>
    <scope>NUCLEOTIDE SEQUENCE [LARGE SCALE GENOMIC DNA]</scope>
</reference>